<dbReference type="KEGG" id="dbr:Deba_2835"/>
<accession>E1QME5</accession>
<evidence type="ECO:0000313" key="3">
    <source>
        <dbReference type="Proteomes" id="UP000009047"/>
    </source>
</evidence>
<dbReference type="CDD" id="cd16329">
    <property type="entry name" value="LolA_like"/>
    <property type="match status" value="1"/>
</dbReference>
<reference evidence="2 3" key="1">
    <citation type="journal article" date="2010" name="Stand. Genomic Sci.">
        <title>Complete genome sequence of Desulfarculus baarsii type strain (2st14).</title>
        <authorList>
            <person name="Sun H."/>
            <person name="Spring S."/>
            <person name="Lapidus A."/>
            <person name="Davenport K."/>
            <person name="Del Rio T.G."/>
            <person name="Tice H."/>
            <person name="Nolan M."/>
            <person name="Copeland A."/>
            <person name="Cheng J.F."/>
            <person name="Lucas S."/>
            <person name="Tapia R."/>
            <person name="Goodwin L."/>
            <person name="Pitluck S."/>
            <person name="Ivanova N."/>
            <person name="Pagani I."/>
            <person name="Mavromatis K."/>
            <person name="Ovchinnikova G."/>
            <person name="Pati A."/>
            <person name="Chen A."/>
            <person name="Palaniappan K."/>
            <person name="Hauser L."/>
            <person name="Chang Y.J."/>
            <person name="Jeffries C.D."/>
            <person name="Detter J.C."/>
            <person name="Han C."/>
            <person name="Rohde M."/>
            <person name="Brambilla E."/>
            <person name="Goker M."/>
            <person name="Woyke T."/>
            <person name="Bristow J."/>
            <person name="Eisen J.A."/>
            <person name="Markowitz V."/>
            <person name="Hugenholtz P."/>
            <person name="Kyrpides N.C."/>
            <person name="Klenk H.P."/>
            <person name="Land M."/>
        </authorList>
    </citation>
    <scope>NUCLEOTIDE SEQUENCE [LARGE SCALE GENOMIC DNA]</scope>
    <source>
        <strain evidence="3">ATCC 33931 / DSM 2075 / LMG 7858 / VKM B-1802 / 2st14</strain>
    </source>
</reference>
<dbReference type="AlphaFoldDB" id="E1QME5"/>
<proteinExistence type="predicted"/>
<dbReference type="Proteomes" id="UP000009047">
    <property type="component" value="Chromosome"/>
</dbReference>
<feature type="domain" description="Uncharacterized protein TP-0789" evidence="1">
    <location>
        <begin position="76"/>
        <end position="267"/>
    </location>
</feature>
<dbReference type="RefSeq" id="WP_013259626.1">
    <property type="nucleotide sequence ID" value="NC_014365.1"/>
</dbReference>
<dbReference type="OrthoDB" id="9803781at2"/>
<name>E1QME5_DESB2</name>
<protein>
    <recommendedName>
        <fullName evidence="1">Uncharacterized protein TP-0789 domain-containing protein</fullName>
    </recommendedName>
</protein>
<organism evidence="2 3">
    <name type="scientific">Desulfarculus baarsii (strain ATCC 33931 / DSM 2075 / LMG 7858 / VKM B-1802 / 2st14)</name>
    <dbReference type="NCBI Taxonomy" id="644282"/>
    <lineage>
        <taxon>Bacteria</taxon>
        <taxon>Pseudomonadati</taxon>
        <taxon>Thermodesulfobacteriota</taxon>
        <taxon>Desulfarculia</taxon>
        <taxon>Desulfarculales</taxon>
        <taxon>Desulfarculaceae</taxon>
        <taxon>Desulfarculus</taxon>
    </lineage>
</organism>
<gene>
    <name evidence="2" type="ordered locus">Deba_2835</name>
</gene>
<dbReference type="EMBL" id="CP002085">
    <property type="protein sequence ID" value="ADK86188.1"/>
    <property type="molecule type" value="Genomic_DNA"/>
</dbReference>
<sequence length="269" mass="31108">MKKWAMSLIVTMVAAWFGGLICSAEAGMTARQIMEMVDARDDGDNMTADQEMILIDKNGHKRIRRMKAFSKDKGKDTLKLMFFMEPADVRGTGFLTYDYYLGERDDDQWLYLPELKKVKRIASSDKSSAFMGSDFSYADMTKRVVAEWNYKLLKTMDIGGKSCWLIEATPVNDEVEDRYGYEKSVLFVRQDIFMVVRGVNWCKEGGEIKYLENVTIEQIDGVWVSTQTKAKTTRNGRVMHQTIFNQRNTRFGQDIKEEFFSTRQLEKGL</sequence>
<evidence type="ECO:0000259" key="1">
    <source>
        <dbReference type="Pfam" id="PF17131"/>
    </source>
</evidence>
<dbReference type="InterPro" id="IPR033399">
    <property type="entry name" value="TP_0789-like"/>
</dbReference>
<dbReference type="Pfam" id="PF17131">
    <property type="entry name" value="LolA_like"/>
    <property type="match status" value="1"/>
</dbReference>
<evidence type="ECO:0000313" key="2">
    <source>
        <dbReference type="EMBL" id="ADK86188.1"/>
    </source>
</evidence>
<dbReference type="Gene3D" id="2.50.20.10">
    <property type="entry name" value="Lipoprotein localisation LolA/LolB/LppX"/>
    <property type="match status" value="1"/>
</dbReference>
<dbReference type="HOGENOM" id="CLU_074356_1_0_7"/>
<dbReference type="eggNOG" id="COG2834">
    <property type="taxonomic scope" value="Bacteria"/>
</dbReference>
<keyword evidence="3" id="KW-1185">Reference proteome</keyword>
<dbReference type="STRING" id="644282.Deba_2835"/>